<dbReference type="AlphaFoldDB" id="W0HJ87"/>
<protein>
    <recommendedName>
        <fullName evidence="4">PqqA binding protein</fullName>
    </recommendedName>
    <alternativeName>
        <fullName evidence="4">Coenzyme PQQ synthesis protein D</fullName>
    </alternativeName>
    <alternativeName>
        <fullName evidence="4">Pyrroloquinoline quinone biosynthesis protein D</fullName>
    </alternativeName>
</protein>
<dbReference type="HOGENOM" id="CLU_163864_2_1_6"/>
<dbReference type="HAMAP" id="MF_00655">
    <property type="entry name" value="PQQ_syn_PqqD"/>
    <property type="match status" value="1"/>
</dbReference>
<dbReference type="Gene3D" id="1.10.10.1150">
    <property type="entry name" value="Coenzyme PQQ synthesis protein D (PqqD)"/>
    <property type="match status" value="1"/>
</dbReference>
<evidence type="ECO:0000256" key="2">
    <source>
        <dbReference type="ARBA" id="ARBA00011741"/>
    </source>
</evidence>
<organism evidence="5 6">
    <name type="scientific">Candidatus Sodalis pierantonii str. SOPE</name>
    <dbReference type="NCBI Taxonomy" id="2342"/>
    <lineage>
        <taxon>Bacteria</taxon>
        <taxon>Pseudomonadati</taxon>
        <taxon>Pseudomonadota</taxon>
        <taxon>Gammaproteobacteria</taxon>
        <taxon>Enterobacterales</taxon>
        <taxon>Bruguierivoracaceae</taxon>
        <taxon>Sodalis</taxon>
    </lineage>
</organism>
<name>W0HJ87_9GAMM</name>
<evidence type="ECO:0000313" key="5">
    <source>
        <dbReference type="EMBL" id="AHF73886.1"/>
    </source>
</evidence>
<dbReference type="UniPathway" id="UPA00539"/>
<comment type="similarity">
    <text evidence="4">Belongs to the PqqD family.</text>
</comment>
<dbReference type="NCBIfam" id="NF002535">
    <property type="entry name" value="PRK02079.1"/>
    <property type="match status" value="1"/>
</dbReference>
<comment type="pathway">
    <text evidence="1 4">Cofactor biosynthesis; pyrroloquinoline quinone biosynthesis.</text>
</comment>
<dbReference type="EMBL" id="CP006568">
    <property type="protein sequence ID" value="AHF73886.1"/>
    <property type="molecule type" value="Genomic_DNA"/>
</dbReference>
<dbReference type="InterPro" id="IPR041881">
    <property type="entry name" value="PqqD_sf"/>
</dbReference>
<dbReference type="GO" id="GO:0018189">
    <property type="term" value="P:pyrroloquinoline quinone biosynthetic process"/>
    <property type="evidence" value="ECO:0007669"/>
    <property type="project" value="UniProtKB-UniRule"/>
</dbReference>
<evidence type="ECO:0000256" key="3">
    <source>
        <dbReference type="ARBA" id="ARBA00022905"/>
    </source>
</evidence>
<gene>
    <name evidence="4 5" type="primary">pqqD</name>
    <name evidence="5" type="ORF">SOPEG_1904</name>
</gene>
<comment type="function">
    <text evidence="4">Functions as a PqqA binding protein and presents PqqA to PqqE, in the pyrroloquinoline quinone (PQQ) biosynthetic pathway.</text>
</comment>
<keyword evidence="3 4" id="KW-0884">PQQ biosynthesis</keyword>
<evidence type="ECO:0000256" key="1">
    <source>
        <dbReference type="ARBA" id="ARBA00004886"/>
    </source>
</evidence>
<keyword evidence="6" id="KW-1185">Reference proteome</keyword>
<dbReference type="GO" id="GO:0048038">
    <property type="term" value="F:quinone binding"/>
    <property type="evidence" value="ECO:0007669"/>
    <property type="project" value="InterPro"/>
</dbReference>
<dbReference type="eggNOG" id="ENOG5032Z81">
    <property type="taxonomic scope" value="Bacteria"/>
</dbReference>
<dbReference type="InterPro" id="IPR008792">
    <property type="entry name" value="PQQD"/>
</dbReference>
<dbReference type="NCBIfam" id="TIGR03859">
    <property type="entry name" value="PQQ_PqqD"/>
    <property type="match status" value="1"/>
</dbReference>
<evidence type="ECO:0000313" key="6">
    <source>
        <dbReference type="Proteomes" id="UP000019025"/>
    </source>
</evidence>
<dbReference type="InterPro" id="IPR022479">
    <property type="entry name" value="PqqD_bac"/>
</dbReference>
<sequence length="93" mass="10572">MNPVGREAVPAFRHGFRLQWEAVQNCHVVLYPEGMVKLNDSAAAILLLVDGERRISEIIDQLAARFPAAGDIGADIDEFMQRAYEQKWIRFND</sequence>
<dbReference type="PATRIC" id="fig|2342.5.peg.2005"/>
<comment type="subunit">
    <text evidence="2 4">Monomer. Interacts with PqqE.</text>
</comment>
<reference evidence="5 6" key="1">
    <citation type="journal article" date="2014" name="Genome Biol. Evol.">
        <title>Genome degeneration and adaptation in a nascent stage of symbiosis.</title>
        <authorList>
            <person name="Oakeson K.F."/>
            <person name="Gil R."/>
            <person name="Clayton A.L."/>
            <person name="Dunn D.M."/>
            <person name="von Niederhausern A.C."/>
            <person name="Hamil C."/>
            <person name="Aoyagi A."/>
            <person name="Duval B."/>
            <person name="Baca A."/>
            <person name="Silva F.J."/>
            <person name="Vallier A."/>
            <person name="Jackson D.G."/>
            <person name="Latorre A."/>
            <person name="Weiss R.B."/>
            <person name="Heddi A."/>
            <person name="Moya A."/>
            <person name="Dale C."/>
        </authorList>
    </citation>
    <scope>NUCLEOTIDE SEQUENCE [LARGE SCALE GENOMIC DNA]</scope>
    <source>
        <strain evidence="6">none</strain>
    </source>
</reference>
<dbReference type="Pfam" id="PF05402">
    <property type="entry name" value="PqqD"/>
    <property type="match status" value="1"/>
</dbReference>
<proteinExistence type="inferred from homology"/>
<dbReference type="KEGG" id="pes:SOPEG_1904"/>
<accession>W0HJ87</accession>
<dbReference type="Proteomes" id="UP000019025">
    <property type="component" value="Chromosome"/>
</dbReference>
<evidence type="ECO:0000256" key="4">
    <source>
        <dbReference type="HAMAP-Rule" id="MF_00655"/>
    </source>
</evidence>